<dbReference type="Gene3D" id="2.40.50.140">
    <property type="entry name" value="Nucleic acid-binding proteins"/>
    <property type="match status" value="1"/>
</dbReference>
<dbReference type="Pfam" id="PF17849">
    <property type="entry name" value="OB_Dis3"/>
    <property type="match status" value="1"/>
</dbReference>
<evidence type="ECO:0000313" key="11">
    <source>
        <dbReference type="Proteomes" id="UP000694941"/>
    </source>
</evidence>
<dbReference type="InterPro" id="IPR022966">
    <property type="entry name" value="RNase_II/R_CS"/>
</dbReference>
<dbReference type="Pfam" id="PF17216">
    <property type="entry name" value="Rrp44_CSD1"/>
    <property type="match status" value="1"/>
</dbReference>
<evidence type="ECO:0000256" key="8">
    <source>
        <dbReference type="ARBA" id="ARBA00023242"/>
    </source>
</evidence>
<name>A0ABM1BIN3_LIMPO</name>
<dbReference type="PANTHER" id="PTHR23355:SF35">
    <property type="entry name" value="EXOSOME COMPLEX EXONUCLEASE RRP44"/>
    <property type="match status" value="1"/>
</dbReference>
<feature type="domain" description="RNB" evidence="10">
    <location>
        <begin position="246"/>
        <end position="578"/>
    </location>
</feature>
<dbReference type="InterPro" id="IPR050180">
    <property type="entry name" value="RNR_Ribonuclease"/>
</dbReference>
<comment type="subcellular location">
    <subcellularLocation>
        <location evidence="1">Nucleus</location>
    </subcellularLocation>
</comment>
<evidence type="ECO:0000256" key="2">
    <source>
        <dbReference type="ARBA" id="ARBA00005785"/>
    </source>
</evidence>
<dbReference type="SMART" id="SM00955">
    <property type="entry name" value="RNB"/>
    <property type="match status" value="1"/>
</dbReference>
<keyword evidence="11" id="KW-1185">Reference proteome</keyword>
<protein>
    <submittedName>
        <fullName evidence="12">Exosome complex exonuclease RRP44-like</fullName>
    </submittedName>
</protein>
<keyword evidence="3" id="KW-0698">rRNA processing</keyword>
<evidence type="ECO:0000256" key="4">
    <source>
        <dbReference type="ARBA" id="ARBA00022722"/>
    </source>
</evidence>
<feature type="region of interest" description="Disordered" evidence="9">
    <location>
        <begin position="715"/>
        <end position="735"/>
    </location>
</feature>
<organism evidence="11 12">
    <name type="scientific">Limulus polyphemus</name>
    <name type="common">Atlantic horseshoe crab</name>
    <dbReference type="NCBI Taxonomy" id="6850"/>
    <lineage>
        <taxon>Eukaryota</taxon>
        <taxon>Metazoa</taxon>
        <taxon>Ecdysozoa</taxon>
        <taxon>Arthropoda</taxon>
        <taxon>Chelicerata</taxon>
        <taxon>Merostomata</taxon>
        <taxon>Xiphosura</taxon>
        <taxon>Limulidae</taxon>
        <taxon>Limulus</taxon>
    </lineage>
</organism>
<accession>A0ABM1BIN3</accession>
<evidence type="ECO:0000313" key="12">
    <source>
        <dbReference type="RefSeq" id="XP_013782757.1"/>
    </source>
</evidence>
<comment type="similarity">
    <text evidence="2">Belongs to the RNR ribonuclease family.</text>
</comment>
<keyword evidence="8" id="KW-0539">Nucleus</keyword>
<reference evidence="12" key="1">
    <citation type="submission" date="2025-08" db="UniProtKB">
        <authorList>
            <consortium name="RefSeq"/>
        </authorList>
    </citation>
    <scope>IDENTIFICATION</scope>
    <source>
        <tissue evidence="12">Muscle</tissue>
    </source>
</reference>
<evidence type="ECO:0000256" key="6">
    <source>
        <dbReference type="ARBA" id="ARBA00022839"/>
    </source>
</evidence>
<dbReference type="PROSITE" id="PS01175">
    <property type="entry name" value="RIBONUCLEASE_II"/>
    <property type="match status" value="1"/>
</dbReference>
<keyword evidence="4" id="KW-0540">Nuclease</keyword>
<dbReference type="Proteomes" id="UP000694941">
    <property type="component" value="Unplaced"/>
</dbReference>
<keyword evidence="7" id="KW-0694">RNA-binding</keyword>
<dbReference type="RefSeq" id="XP_013782757.1">
    <property type="nucleotide sequence ID" value="XM_013927303.2"/>
</dbReference>
<dbReference type="InterPro" id="IPR033771">
    <property type="entry name" value="Rrp44_CSD1"/>
</dbReference>
<dbReference type="InterPro" id="IPR041505">
    <property type="entry name" value="Dis3_CSD2"/>
</dbReference>
<dbReference type="PANTHER" id="PTHR23355">
    <property type="entry name" value="RIBONUCLEASE"/>
    <property type="match status" value="1"/>
</dbReference>
<evidence type="ECO:0000256" key="3">
    <source>
        <dbReference type="ARBA" id="ARBA00022552"/>
    </source>
</evidence>
<dbReference type="InterPro" id="IPR012340">
    <property type="entry name" value="NA-bd_OB-fold"/>
</dbReference>
<sequence length="735" mass="83043">MKSGKKYLYPEHLSLTHLQAGIKTGKYVQGKFQRSRENYLEGFIFVDDNESNTILLQGREHVNRAVHGDIVGVELLSKDRWSNPSTVVLQDESVNPDDDEDDKEDEMLVKKDRTKTEAVPTGKVVGIIRRNWRQYCGILQASPIKEATRHLFLPSEKRIPKIRIETRQGESLKNKIIVVAIDGWSRDSKYPHGHYVRTLGDIGDKEAENEVLLLEHDIPHQNFSQAVLACLPKLPWIITEEDEKVRVDLRHIAVCSVDPPGCTDIDDALHCRTLPNGNFEVGVHIADVSHFIKPGTAIDKEASNRGTTVYLVDKRIDMVPDLLSSNLCSLREKEDRFAFSCIWEMTPQAEIVKTNFHKSIICSRAALTYMEAQMKIDDYSIHDELTESLRSLNSLAKILKRQRIENGALTLASSEVRFLVDSETHDPIDVQSKELKETNSMVEEFMLLANISVAHKILEEFPECAVLRRHPEPPPANFDSLIKAAELKGFDISIETGKALADSLDKAVISNNLYFNIMLRMVATRCMTQALYFCSGMVAESDYPHYGLAVPLYTHFTSPIRRYSDVLVHRLLAAAIGADTTYPELLDKIKTQTICNNLNYRHKMGQYAGRASVNLYTHMFFKDRAVDEEGYILFVRENALQILLPRFGMEASLFLKPSNGSPGPVPFQFNEKEPSQTGAGVKLRQFDPVIVRVSIDSSNIQHQKVKLQLVKPEIPGFSVSPNDSCEEPVKKKAKT</sequence>
<evidence type="ECO:0000256" key="1">
    <source>
        <dbReference type="ARBA" id="ARBA00004123"/>
    </source>
</evidence>
<keyword evidence="6" id="KW-0269">Exonuclease</keyword>
<dbReference type="Gene3D" id="2.40.50.690">
    <property type="match status" value="1"/>
</dbReference>
<keyword evidence="5" id="KW-0378">Hydrolase</keyword>
<dbReference type="Gene3D" id="2.40.50.700">
    <property type="match status" value="1"/>
</dbReference>
<evidence type="ECO:0000256" key="9">
    <source>
        <dbReference type="SAM" id="MobiDB-lite"/>
    </source>
</evidence>
<dbReference type="Pfam" id="PF00773">
    <property type="entry name" value="RNB"/>
    <property type="match status" value="1"/>
</dbReference>
<evidence type="ECO:0000256" key="5">
    <source>
        <dbReference type="ARBA" id="ARBA00022801"/>
    </source>
</evidence>
<dbReference type="SUPFAM" id="SSF50249">
    <property type="entry name" value="Nucleic acid-binding proteins"/>
    <property type="match status" value="3"/>
</dbReference>
<dbReference type="InterPro" id="IPR001900">
    <property type="entry name" value="RNase_II/R"/>
</dbReference>
<proteinExistence type="inferred from homology"/>
<evidence type="ECO:0000259" key="10">
    <source>
        <dbReference type="SMART" id="SM00955"/>
    </source>
</evidence>
<evidence type="ECO:0000256" key="7">
    <source>
        <dbReference type="ARBA" id="ARBA00022884"/>
    </source>
</evidence>
<dbReference type="GeneID" id="106466991"/>
<gene>
    <name evidence="12" type="primary">LOC106466991</name>
</gene>